<dbReference type="RefSeq" id="XP_020065192.1">
    <property type="nucleotide sequence ID" value="XM_020209733.1"/>
</dbReference>
<dbReference type="GO" id="GO:0005829">
    <property type="term" value="C:cytosol"/>
    <property type="evidence" value="ECO:0007669"/>
    <property type="project" value="TreeGrafter"/>
</dbReference>
<evidence type="ECO:0000313" key="10">
    <source>
        <dbReference type="EMBL" id="ODV80070.1"/>
    </source>
</evidence>
<dbReference type="GO" id="GO:0007021">
    <property type="term" value="P:tubulin complex assembly"/>
    <property type="evidence" value="ECO:0007669"/>
    <property type="project" value="UniProtKB-UniRule"/>
</dbReference>
<dbReference type="GO" id="GO:0005874">
    <property type="term" value="C:microtubule"/>
    <property type="evidence" value="ECO:0007669"/>
    <property type="project" value="UniProtKB-KW"/>
</dbReference>
<dbReference type="OrthoDB" id="296187at2759"/>
<dbReference type="Proteomes" id="UP000094285">
    <property type="component" value="Unassembled WGS sequence"/>
</dbReference>
<keyword evidence="6 9" id="KW-0493">Microtubule</keyword>
<dbReference type="FunFam" id="1.20.58.90:FF:000010">
    <property type="entry name" value="Tubulin-specific chaperone A"/>
    <property type="match status" value="1"/>
</dbReference>
<keyword evidence="8 9" id="KW-0206">Cytoskeleton</keyword>
<keyword evidence="11" id="KW-1185">Reference proteome</keyword>
<dbReference type="InterPro" id="IPR036126">
    <property type="entry name" value="TBCA_sf"/>
</dbReference>
<keyword evidence="5 9" id="KW-0963">Cytoplasm</keyword>
<evidence type="ECO:0000256" key="8">
    <source>
        <dbReference type="ARBA" id="ARBA00023212"/>
    </source>
</evidence>
<dbReference type="GO" id="GO:0007023">
    <property type="term" value="P:post-chaperonin tubulin folding pathway"/>
    <property type="evidence" value="ECO:0007669"/>
    <property type="project" value="UniProtKB-UniRule"/>
</dbReference>
<accession>A0A1E4SKQ4</accession>
<dbReference type="PANTHER" id="PTHR21500">
    <property type="entry name" value="TUBULIN-SPECIFIC CHAPERONE A"/>
    <property type="match status" value="1"/>
</dbReference>
<organism evidence="10 11">
    <name type="scientific">Suhomyces tanzawaensis NRRL Y-17324</name>
    <dbReference type="NCBI Taxonomy" id="984487"/>
    <lineage>
        <taxon>Eukaryota</taxon>
        <taxon>Fungi</taxon>
        <taxon>Dikarya</taxon>
        <taxon>Ascomycota</taxon>
        <taxon>Saccharomycotina</taxon>
        <taxon>Pichiomycetes</taxon>
        <taxon>Debaryomycetaceae</taxon>
        <taxon>Suhomyces</taxon>
    </lineage>
</organism>
<dbReference type="Gene3D" id="1.20.58.90">
    <property type="match status" value="1"/>
</dbReference>
<proteinExistence type="inferred from homology"/>
<gene>
    <name evidence="10" type="ORF">CANTADRAFT_49628</name>
</gene>
<comment type="subcellular location">
    <subcellularLocation>
        <location evidence="2 9">Cytoplasm</location>
        <location evidence="2 9">Cytoskeleton</location>
    </subcellularLocation>
</comment>
<sequence length="96" mass="11264">MSPTPLQIKINALKRLIKEESLYKQEVQEQEEYVNQMRSNKADEYELKKQVEVLEEAKRMVPEVTKKISQHREALRVFLDTYKGEEDVAAAKELLA</sequence>
<name>A0A1E4SKQ4_9ASCO</name>
<evidence type="ECO:0000256" key="3">
    <source>
        <dbReference type="ARBA" id="ARBA00006806"/>
    </source>
</evidence>
<reference evidence="11" key="1">
    <citation type="submission" date="2016-05" db="EMBL/GenBank/DDBJ databases">
        <title>Comparative genomics of biotechnologically important yeasts.</title>
        <authorList>
            <consortium name="DOE Joint Genome Institute"/>
            <person name="Riley R."/>
            <person name="Haridas S."/>
            <person name="Wolfe K.H."/>
            <person name="Lopes M.R."/>
            <person name="Hittinger C.T."/>
            <person name="Goker M."/>
            <person name="Salamov A."/>
            <person name="Wisecaver J."/>
            <person name="Long T.M."/>
            <person name="Aerts A.L."/>
            <person name="Barry K."/>
            <person name="Choi C."/>
            <person name="Clum A."/>
            <person name="Coughlan A.Y."/>
            <person name="Deshpande S."/>
            <person name="Douglass A.P."/>
            <person name="Hanson S.J."/>
            <person name="Klenk H.-P."/>
            <person name="Labutti K."/>
            <person name="Lapidus A."/>
            <person name="Lindquist E."/>
            <person name="Lipzen A."/>
            <person name="Meier-Kolthoff J.P."/>
            <person name="Ohm R.A."/>
            <person name="Otillar R.P."/>
            <person name="Pangilinan J."/>
            <person name="Peng Y."/>
            <person name="Rokas A."/>
            <person name="Rosa C.A."/>
            <person name="Scheuner C."/>
            <person name="Sibirny A.A."/>
            <person name="Slot J.C."/>
            <person name="Stielow J.B."/>
            <person name="Sun H."/>
            <person name="Kurtzman C.P."/>
            <person name="Blackwell M."/>
            <person name="Grigoriev I.V."/>
            <person name="Jeffries T.W."/>
        </authorList>
    </citation>
    <scope>NUCLEOTIDE SEQUENCE [LARGE SCALE GENOMIC DNA]</scope>
    <source>
        <strain evidence="11">NRRL Y-17324</strain>
    </source>
</reference>
<dbReference type="GeneID" id="30983869"/>
<dbReference type="AlphaFoldDB" id="A0A1E4SKQ4"/>
<evidence type="ECO:0000256" key="2">
    <source>
        <dbReference type="ARBA" id="ARBA00004245"/>
    </source>
</evidence>
<evidence type="ECO:0000256" key="4">
    <source>
        <dbReference type="ARBA" id="ARBA00015002"/>
    </source>
</evidence>
<dbReference type="STRING" id="984487.A0A1E4SKQ4"/>
<comment type="subunit">
    <text evidence="9">Supercomplex made of cofactors A to E. Cofactors A and D function by capturing and stabilizing tubulin in a quasi-native conformation. Cofactor E binds to the cofactor D-tubulin complex; interaction with cofactor C then causes the release of tubulin polypeptides that are committed to the native state.</text>
</comment>
<evidence type="ECO:0000256" key="5">
    <source>
        <dbReference type="ARBA" id="ARBA00022490"/>
    </source>
</evidence>
<dbReference type="GO" id="GO:0048487">
    <property type="term" value="F:beta-tubulin binding"/>
    <property type="evidence" value="ECO:0007669"/>
    <property type="project" value="EnsemblFungi"/>
</dbReference>
<evidence type="ECO:0000256" key="1">
    <source>
        <dbReference type="ARBA" id="ARBA00003046"/>
    </source>
</evidence>
<evidence type="ECO:0000313" key="11">
    <source>
        <dbReference type="Proteomes" id="UP000094285"/>
    </source>
</evidence>
<dbReference type="InterPro" id="IPR004226">
    <property type="entry name" value="TBCA"/>
</dbReference>
<evidence type="ECO:0000256" key="6">
    <source>
        <dbReference type="ARBA" id="ARBA00022701"/>
    </source>
</evidence>
<protein>
    <recommendedName>
        <fullName evidence="4 9">Tubulin-specific chaperone A</fullName>
    </recommendedName>
</protein>
<dbReference type="Pfam" id="PF02970">
    <property type="entry name" value="TBCA"/>
    <property type="match status" value="1"/>
</dbReference>
<comment type="function">
    <text evidence="1">Tubulin-folding protein; involved in the early step of the tubulin folding pathway.</text>
</comment>
<comment type="similarity">
    <text evidence="3 9">Belongs to the TBCA family.</text>
</comment>
<keyword evidence="7 9" id="KW-0143">Chaperone</keyword>
<dbReference type="SUPFAM" id="SSF46988">
    <property type="entry name" value="Tubulin chaperone cofactor A"/>
    <property type="match status" value="1"/>
</dbReference>
<evidence type="ECO:0000256" key="9">
    <source>
        <dbReference type="RuleBase" id="RU364030"/>
    </source>
</evidence>
<dbReference type="EMBL" id="KV453911">
    <property type="protein sequence ID" value="ODV80070.1"/>
    <property type="molecule type" value="Genomic_DNA"/>
</dbReference>
<evidence type="ECO:0000256" key="7">
    <source>
        <dbReference type="ARBA" id="ARBA00023186"/>
    </source>
</evidence>
<dbReference type="PANTHER" id="PTHR21500:SF0">
    <property type="entry name" value="TUBULIN-SPECIFIC CHAPERONE A"/>
    <property type="match status" value="1"/>
</dbReference>